<evidence type="ECO:0000313" key="3">
    <source>
        <dbReference type="Proteomes" id="UP000050509"/>
    </source>
</evidence>
<sequence length="136" mass="14610">MPFQQQEDIGGVGQDRQISILTTANIGGGAILALVTWQVTGLIGITGPWLSARWVIQTILIVLGAVAGVVLTTRWGGLSLLDRIQLRIGYQMRQVAGDNILTPEAPASSPDQRGMLTLYREGRVVARPYSPSAEDV</sequence>
<evidence type="ECO:0000313" key="2">
    <source>
        <dbReference type="EMBL" id="KPV53191.1"/>
    </source>
</evidence>
<comment type="caution">
    <text evidence="2">The sequence shown here is derived from an EMBL/GenBank/DDBJ whole genome shotgun (WGS) entry which is preliminary data.</text>
</comment>
<keyword evidence="1" id="KW-0812">Transmembrane</keyword>
<gene>
    <name evidence="2" type="ORF">SE17_11065</name>
</gene>
<evidence type="ECO:0000256" key="1">
    <source>
        <dbReference type="SAM" id="Phobius"/>
    </source>
</evidence>
<name>A0A0P9D5T8_9CHLR</name>
<keyword evidence="1" id="KW-0472">Membrane</keyword>
<feature type="transmembrane region" description="Helical" evidence="1">
    <location>
        <begin position="55"/>
        <end position="77"/>
    </location>
</feature>
<proteinExistence type="predicted"/>
<dbReference type="EMBL" id="LJCR01000318">
    <property type="protein sequence ID" value="KPV53191.1"/>
    <property type="molecule type" value="Genomic_DNA"/>
</dbReference>
<accession>A0A0P9D5T8</accession>
<feature type="transmembrane region" description="Helical" evidence="1">
    <location>
        <begin position="26"/>
        <end position="49"/>
    </location>
</feature>
<keyword evidence="1" id="KW-1133">Transmembrane helix</keyword>
<protein>
    <submittedName>
        <fullName evidence="2">Uncharacterized protein</fullName>
    </submittedName>
</protein>
<dbReference type="Proteomes" id="UP000050509">
    <property type="component" value="Unassembled WGS sequence"/>
</dbReference>
<organism evidence="2 3">
    <name type="scientific">Kouleothrix aurantiaca</name>
    <dbReference type="NCBI Taxonomy" id="186479"/>
    <lineage>
        <taxon>Bacteria</taxon>
        <taxon>Bacillati</taxon>
        <taxon>Chloroflexota</taxon>
        <taxon>Chloroflexia</taxon>
        <taxon>Chloroflexales</taxon>
        <taxon>Roseiflexineae</taxon>
        <taxon>Roseiflexaceae</taxon>
        <taxon>Kouleothrix</taxon>
    </lineage>
</organism>
<dbReference type="AlphaFoldDB" id="A0A0P9D5T8"/>
<reference evidence="2 3" key="1">
    <citation type="submission" date="2015-09" db="EMBL/GenBank/DDBJ databases">
        <title>Draft genome sequence of Kouleothrix aurantiaca JCM 19913.</title>
        <authorList>
            <person name="Hemp J."/>
        </authorList>
    </citation>
    <scope>NUCLEOTIDE SEQUENCE [LARGE SCALE GENOMIC DNA]</scope>
    <source>
        <strain evidence="2 3">COM-B</strain>
    </source>
</reference>
<keyword evidence="3" id="KW-1185">Reference proteome</keyword>